<accession>A0AAU7XGC1</accession>
<dbReference type="InterPro" id="IPR051264">
    <property type="entry name" value="FAD-oxidored/transferase_4"/>
</dbReference>
<dbReference type="AlphaFoldDB" id="A0AAU7XGC1"/>
<dbReference type="Gene3D" id="3.30.70.2740">
    <property type="match status" value="1"/>
</dbReference>
<dbReference type="PANTHER" id="PTHR43716">
    <property type="entry name" value="D-2-HYDROXYGLUTARATE DEHYDROGENASE, MITOCHONDRIAL"/>
    <property type="match status" value="1"/>
</dbReference>
<dbReference type="Pfam" id="PF02913">
    <property type="entry name" value="FAD-oxidase_C"/>
    <property type="match status" value="1"/>
</dbReference>
<evidence type="ECO:0000259" key="6">
    <source>
        <dbReference type="PROSITE" id="PS51387"/>
    </source>
</evidence>
<dbReference type="InterPro" id="IPR016171">
    <property type="entry name" value="Vanillyl_alc_oxidase_C-sub2"/>
</dbReference>
<dbReference type="InterPro" id="IPR016164">
    <property type="entry name" value="FAD-linked_Oxase-like_C"/>
</dbReference>
<dbReference type="InterPro" id="IPR004113">
    <property type="entry name" value="FAD-bd_oxidored_4_C"/>
</dbReference>
<dbReference type="GO" id="GO:0071949">
    <property type="term" value="F:FAD binding"/>
    <property type="evidence" value="ECO:0007669"/>
    <property type="project" value="InterPro"/>
</dbReference>
<dbReference type="InterPro" id="IPR016166">
    <property type="entry name" value="FAD-bd_PCMH"/>
</dbReference>
<dbReference type="SUPFAM" id="SSF56176">
    <property type="entry name" value="FAD-binding/transporter-associated domain-like"/>
    <property type="match status" value="1"/>
</dbReference>
<keyword evidence="5" id="KW-0560">Oxidoreductase</keyword>
<comment type="similarity">
    <text evidence="2">Belongs to the FAD-binding oxidoreductase/transferase type 4 family.</text>
</comment>
<dbReference type="InterPro" id="IPR016169">
    <property type="entry name" value="FAD-bd_PCMH_sub2"/>
</dbReference>
<feature type="domain" description="FAD-binding PCMH-type" evidence="6">
    <location>
        <begin position="8"/>
        <end position="187"/>
    </location>
</feature>
<keyword evidence="4" id="KW-0274">FAD</keyword>
<protein>
    <submittedName>
        <fullName evidence="7">FAD-binding oxidoreductase</fullName>
    </submittedName>
</protein>
<gene>
    <name evidence="7" type="ORF">ABS361_12650</name>
</gene>
<dbReference type="Gene3D" id="3.30.465.10">
    <property type="match status" value="1"/>
</dbReference>
<sequence length="435" mass="45659">MDPGWHPANLGAGVIVSPRSTAEVADVVRVAARHGVPIVPHGGRTGLVGGGISRPGEIILSSARLNRVERLDAVERVAVVEAGVTLEALQVAAAERGLEPGIDLAARGTATIGGMTSTNAGGIMAFRNGVMRHRILGLEAVMADGSIYSDLTRVVKNAAGYDLKHLFIGAEGTLGIVTRVAIKLDPLPKATATALLGLPSIAALQAAIDLALRSDVGQLRAAEALWQGYLHLTSKALGWSEAGVDLAQPVFLLLGLSGSDTSALQAALERIFEELAEAFPDITGIIATSVAQERMLWRLREDTDIIYRAYPAAPSYDVSVPLSEIEAYVDRVTRELAAIDPGLKPFVFGHLADGNLHLVFNHAGPFAEGIAAKVEAALYHGLGQCGGSFSAEHGVGSKRIHSLVQTADPVKLASMRAIKELLDPANLFNPGKLFS</sequence>
<dbReference type="GO" id="GO:0016491">
    <property type="term" value="F:oxidoreductase activity"/>
    <property type="evidence" value="ECO:0007669"/>
    <property type="project" value="UniProtKB-KW"/>
</dbReference>
<dbReference type="PROSITE" id="PS51387">
    <property type="entry name" value="FAD_PCMH"/>
    <property type="match status" value="1"/>
</dbReference>
<reference evidence="7" key="1">
    <citation type="submission" date="2024-06" db="EMBL/GenBank/DDBJ databases">
        <title>Methylostella associata gen. nov., sp. nov., a novel Ancalomicrobiaceae-affiliated facultatively methylotrophic bacteria that feed on methanotrophs of the genus Methylococcus.</title>
        <authorList>
            <person name="Saltykova V."/>
            <person name="Danilova O.V."/>
            <person name="Oshkin I.Y."/>
            <person name="Belova S.E."/>
            <person name="Pimenov N.V."/>
            <person name="Dedysh S.N."/>
        </authorList>
    </citation>
    <scope>NUCLEOTIDE SEQUENCE</scope>
    <source>
        <strain evidence="7">S20</strain>
    </source>
</reference>
<dbReference type="PANTHER" id="PTHR43716:SF1">
    <property type="entry name" value="D-2-HYDROXYGLUTARATE DEHYDROGENASE, MITOCHONDRIAL"/>
    <property type="match status" value="1"/>
</dbReference>
<proteinExistence type="inferred from homology"/>
<evidence type="ECO:0000256" key="2">
    <source>
        <dbReference type="ARBA" id="ARBA00008000"/>
    </source>
</evidence>
<dbReference type="InterPro" id="IPR036318">
    <property type="entry name" value="FAD-bd_PCMH-like_sf"/>
</dbReference>
<comment type="cofactor">
    <cofactor evidence="1">
        <name>FAD</name>
        <dbReference type="ChEBI" id="CHEBI:57692"/>
    </cofactor>
</comment>
<evidence type="ECO:0000256" key="4">
    <source>
        <dbReference type="ARBA" id="ARBA00022827"/>
    </source>
</evidence>
<dbReference type="Gene3D" id="1.10.45.10">
    <property type="entry name" value="Vanillyl-alcohol Oxidase, Chain A, domain 4"/>
    <property type="match status" value="1"/>
</dbReference>
<dbReference type="SUPFAM" id="SSF55103">
    <property type="entry name" value="FAD-linked oxidases, C-terminal domain"/>
    <property type="match status" value="1"/>
</dbReference>
<dbReference type="GO" id="GO:0022904">
    <property type="term" value="P:respiratory electron transport chain"/>
    <property type="evidence" value="ECO:0007669"/>
    <property type="project" value="TreeGrafter"/>
</dbReference>
<dbReference type="RefSeq" id="WP_407051981.1">
    <property type="nucleotide sequence ID" value="NZ_CP158568.1"/>
</dbReference>
<organism evidence="7">
    <name type="scientific">Methyloraptor flagellatus</name>
    <dbReference type="NCBI Taxonomy" id="3162530"/>
    <lineage>
        <taxon>Bacteria</taxon>
        <taxon>Pseudomonadati</taxon>
        <taxon>Pseudomonadota</taxon>
        <taxon>Alphaproteobacteria</taxon>
        <taxon>Hyphomicrobiales</taxon>
        <taxon>Ancalomicrobiaceae</taxon>
        <taxon>Methyloraptor</taxon>
    </lineage>
</organism>
<evidence type="ECO:0000256" key="3">
    <source>
        <dbReference type="ARBA" id="ARBA00022630"/>
    </source>
</evidence>
<dbReference type="Pfam" id="PF01565">
    <property type="entry name" value="FAD_binding_4"/>
    <property type="match status" value="1"/>
</dbReference>
<dbReference type="Gene3D" id="3.30.70.2190">
    <property type="match status" value="1"/>
</dbReference>
<dbReference type="InterPro" id="IPR006094">
    <property type="entry name" value="Oxid_FAD_bind_N"/>
</dbReference>
<dbReference type="EMBL" id="CP158568">
    <property type="protein sequence ID" value="XBY46891.1"/>
    <property type="molecule type" value="Genomic_DNA"/>
</dbReference>
<evidence type="ECO:0000256" key="5">
    <source>
        <dbReference type="ARBA" id="ARBA00023002"/>
    </source>
</evidence>
<keyword evidence="3" id="KW-0285">Flavoprotein</keyword>
<name>A0AAU7XGC1_9HYPH</name>
<evidence type="ECO:0000313" key="7">
    <source>
        <dbReference type="EMBL" id="XBY46891.1"/>
    </source>
</evidence>
<dbReference type="KEGG" id="mflg:ABS361_12650"/>
<evidence type="ECO:0000256" key="1">
    <source>
        <dbReference type="ARBA" id="ARBA00001974"/>
    </source>
</evidence>